<reference evidence="1 2" key="1">
    <citation type="submission" date="2014-02" db="EMBL/GenBank/DDBJ databases">
        <title>Genome sequence of Mycoplasma capricolum subsp. capricolum strain 14232.</title>
        <authorList>
            <person name="Sirand-Pugnet P."/>
            <person name="Breton M."/>
            <person name="Dordet-Frisoni E."/>
            <person name="Baranowski E."/>
            <person name="Barre A."/>
            <person name="Couture C."/>
            <person name="Dupuy V."/>
            <person name="Gaurivaud P."/>
            <person name="Jacob D."/>
            <person name="Lemaitre C."/>
            <person name="Manso-Silvan L."/>
            <person name="Nikolski M."/>
            <person name="Nouvel L.-X."/>
            <person name="Poumarat F."/>
            <person name="Tardy F."/>
            <person name="Thebault P."/>
            <person name="Theil S."/>
            <person name="Citti C."/>
            <person name="Thiaucourt F."/>
            <person name="Blanchard A."/>
        </authorList>
    </citation>
    <scope>NUCLEOTIDE SEQUENCE [LARGE SCALE GENOMIC DNA]</scope>
    <source>
        <strain evidence="1 2">14232</strain>
    </source>
</reference>
<sequence length="284" mass="33800">MKFQDVKKDYIKSILDSLNDEFKDNEESELATAWTLTNNYLMEARNTDFIVQAIAIPRECIVPAETGTGIWIANIKNTAKIFIPSNFVYDQDKTKPTVLIALPLKVNGKFFTTFYRKKGAQRSSCYDLIRAYFFLLRVNIFYYIAKGKEKMKQQAEKTKEIWNKTENWVKKLFKKEKTKDNDKVEQIKQSLNKPVDQNVFEYQTQPDEWDEPEMIFNSEKEKNDYGYYNLVEKIKTFIKNDELTTRNEFFLMLKQKYDIERKEAGWEVININDILPEPFNSKYF</sequence>
<organism evidence="1 2">
    <name type="scientific">Mycoplasma capricolum subsp. capricolum 14232</name>
    <dbReference type="NCBI Taxonomy" id="1188238"/>
    <lineage>
        <taxon>Bacteria</taxon>
        <taxon>Bacillati</taxon>
        <taxon>Mycoplasmatota</taxon>
        <taxon>Mollicutes</taxon>
        <taxon>Mycoplasmataceae</taxon>
        <taxon>Mycoplasma</taxon>
    </lineage>
</organism>
<name>A0A084EJT3_MYCCA</name>
<protein>
    <submittedName>
        <fullName evidence="1">Uncharacterized protein</fullName>
    </submittedName>
</protein>
<evidence type="ECO:0000313" key="2">
    <source>
        <dbReference type="Proteomes" id="UP000028533"/>
    </source>
</evidence>
<accession>A0A084EJT3</accession>
<dbReference type="Proteomes" id="UP000028533">
    <property type="component" value="Unassembled WGS sequence"/>
</dbReference>
<dbReference type="EMBL" id="JFDO01000026">
    <property type="protein sequence ID" value="KEZ18225.1"/>
    <property type="molecule type" value="Genomic_DNA"/>
</dbReference>
<comment type="caution">
    <text evidence="1">The sequence shown here is derived from an EMBL/GenBank/DDBJ whole genome shotgun (WGS) entry which is preliminary data.</text>
</comment>
<dbReference type="RefSeq" id="WP_036432259.1">
    <property type="nucleotide sequence ID" value="NZ_JFDO01000026.1"/>
</dbReference>
<proteinExistence type="predicted"/>
<gene>
    <name evidence="1" type="ORF">MCAPa_6820</name>
</gene>
<evidence type="ECO:0000313" key="1">
    <source>
        <dbReference type="EMBL" id="KEZ18225.1"/>
    </source>
</evidence>
<dbReference type="AlphaFoldDB" id="A0A084EJT3"/>